<accession>A0A645H3Z9</accession>
<dbReference type="GO" id="GO:0005524">
    <property type="term" value="F:ATP binding"/>
    <property type="evidence" value="ECO:0007669"/>
    <property type="project" value="UniProtKB-KW"/>
</dbReference>
<dbReference type="InterPro" id="IPR039421">
    <property type="entry name" value="Type_1_exporter"/>
</dbReference>
<dbReference type="GO" id="GO:0016887">
    <property type="term" value="F:ATP hydrolysis activity"/>
    <property type="evidence" value="ECO:0007669"/>
    <property type="project" value="InterPro"/>
</dbReference>
<dbReference type="InterPro" id="IPR027417">
    <property type="entry name" value="P-loop_NTPase"/>
</dbReference>
<dbReference type="PANTHER" id="PTHR43394">
    <property type="entry name" value="ATP-DEPENDENT PERMEASE MDL1, MITOCHONDRIAL"/>
    <property type="match status" value="1"/>
</dbReference>
<proteinExistence type="predicted"/>
<keyword evidence="2" id="KW-0378">Hydrolase</keyword>
<dbReference type="EC" id="3.6.3.-" evidence="2"/>
<keyword evidence="2" id="KW-0067">ATP-binding</keyword>
<evidence type="ECO:0000259" key="1">
    <source>
        <dbReference type="Pfam" id="PF00005"/>
    </source>
</evidence>
<evidence type="ECO:0000313" key="2">
    <source>
        <dbReference type="EMBL" id="MPN33731.1"/>
    </source>
</evidence>
<dbReference type="SUPFAM" id="SSF52540">
    <property type="entry name" value="P-loop containing nucleoside triphosphate hydrolases"/>
    <property type="match status" value="1"/>
</dbReference>
<gene>
    <name evidence="2" type="ORF">SDC9_181222</name>
</gene>
<keyword evidence="2" id="KW-0547">Nucleotide-binding</keyword>
<dbReference type="Gene3D" id="3.40.50.300">
    <property type="entry name" value="P-loop containing nucleotide triphosphate hydrolases"/>
    <property type="match status" value="1"/>
</dbReference>
<dbReference type="GO" id="GO:0015421">
    <property type="term" value="F:ABC-type oligopeptide transporter activity"/>
    <property type="evidence" value="ECO:0007669"/>
    <property type="project" value="TreeGrafter"/>
</dbReference>
<protein>
    <submittedName>
        <fullName evidence="2">Putative multidrug export ATP-binding/permease protein</fullName>
        <ecNumber evidence="2">3.6.3.-</ecNumber>
    </submittedName>
</protein>
<organism evidence="2">
    <name type="scientific">bioreactor metagenome</name>
    <dbReference type="NCBI Taxonomy" id="1076179"/>
    <lineage>
        <taxon>unclassified sequences</taxon>
        <taxon>metagenomes</taxon>
        <taxon>ecological metagenomes</taxon>
    </lineage>
</organism>
<name>A0A645H3Z9_9ZZZZ</name>
<dbReference type="PANTHER" id="PTHR43394:SF1">
    <property type="entry name" value="ATP-BINDING CASSETTE SUB-FAMILY B MEMBER 10, MITOCHONDRIAL"/>
    <property type="match status" value="1"/>
</dbReference>
<comment type="caution">
    <text evidence="2">The sequence shown here is derived from an EMBL/GenBank/DDBJ whole genome shotgun (WGS) entry which is preliminary data.</text>
</comment>
<sequence length="147" mass="16625">MFNKDIKDEEVLRVLYEVGLNQWYDSLPEGLDTVLQAGGGGLSAGEAQLLAFVRVFLKNPELVILDEATSRLDPITEQLIEKALDKLLKDRTCIIIAHRLWTVQRAHNIVILDRGTIVEQGQREVLARNTDSKLYNLLQKGMEEVLV</sequence>
<dbReference type="Pfam" id="PF00005">
    <property type="entry name" value="ABC_tran"/>
    <property type="match status" value="1"/>
</dbReference>
<dbReference type="InterPro" id="IPR003439">
    <property type="entry name" value="ABC_transporter-like_ATP-bd"/>
</dbReference>
<dbReference type="AlphaFoldDB" id="A0A645H3Z9"/>
<dbReference type="EMBL" id="VSSQ01086381">
    <property type="protein sequence ID" value="MPN33731.1"/>
    <property type="molecule type" value="Genomic_DNA"/>
</dbReference>
<feature type="domain" description="ABC transporter" evidence="1">
    <location>
        <begin position="11"/>
        <end position="70"/>
    </location>
</feature>
<reference evidence="2" key="1">
    <citation type="submission" date="2019-08" db="EMBL/GenBank/DDBJ databases">
        <authorList>
            <person name="Kucharzyk K."/>
            <person name="Murdoch R.W."/>
            <person name="Higgins S."/>
            <person name="Loffler F."/>
        </authorList>
    </citation>
    <scope>NUCLEOTIDE SEQUENCE</scope>
</reference>